<dbReference type="Proteomes" id="UP000254263">
    <property type="component" value="Unassembled WGS sequence"/>
</dbReference>
<evidence type="ECO:0000313" key="2">
    <source>
        <dbReference type="EMBL" id="SUB77009.1"/>
    </source>
</evidence>
<sequence length="426" mass="46986">MKKYFMPLTMTVMTMLLLLSSCKKDSPSNNPESPLGGTGNTLIMTVVPNTDGMSGSQFVRLIEGLQPRVDNKEAIPVPYSSANPCIFGNDIYIFPSYMNDGKFEIVKYRREQNRLKKVGTMKVPEKSSATNIVVIAADKGYIACAGIGKVLIFNPEKMQLTGEIDLSSLGHLDKDPNVGAMIYRDGHLFVGLNQMVGGWVPPADYTNTDIAIINTQTDKLVKMISETTHNFSMATRPIDPYSIFMDENRDIYVSCLGGFGMLPNTKHKAGFLRIKAGALDFDPTYAWAITGEKIAVKFDSKHNPVEYDKNTAGFIASIRYVKDGKAYGYVDIPGYYKEGETGHNAISNMAVEIDLKNKTLHKIEGLDLSNGYGICVAPYGSDQIIFGNSSKTSKGVYLYNRVTRKLSEKPVIVPSSNIIMLHPFSI</sequence>
<organism evidence="2 3">
    <name type="scientific">Porphyromonas macacae</name>
    <dbReference type="NCBI Taxonomy" id="28115"/>
    <lineage>
        <taxon>Bacteria</taxon>
        <taxon>Pseudomonadati</taxon>
        <taxon>Bacteroidota</taxon>
        <taxon>Bacteroidia</taxon>
        <taxon>Bacteroidales</taxon>
        <taxon>Porphyromonadaceae</taxon>
        <taxon>Porphyromonas</taxon>
    </lineage>
</organism>
<proteinExistence type="predicted"/>
<feature type="chain" id="PRO_5016730545" description="Lipoprotein" evidence="1">
    <location>
        <begin position="24"/>
        <end position="426"/>
    </location>
</feature>
<evidence type="ECO:0000256" key="1">
    <source>
        <dbReference type="SAM" id="SignalP"/>
    </source>
</evidence>
<dbReference type="InterPro" id="IPR015943">
    <property type="entry name" value="WD40/YVTN_repeat-like_dom_sf"/>
</dbReference>
<dbReference type="PROSITE" id="PS51257">
    <property type="entry name" value="PROKAR_LIPOPROTEIN"/>
    <property type="match status" value="1"/>
</dbReference>
<accession>A0A379DF90</accession>
<dbReference type="EMBL" id="UGTI01000001">
    <property type="protein sequence ID" value="SUB77009.1"/>
    <property type="molecule type" value="Genomic_DNA"/>
</dbReference>
<protein>
    <recommendedName>
        <fullName evidence="4">Lipoprotein</fullName>
    </recommendedName>
</protein>
<name>A0A379DF90_9PORP</name>
<evidence type="ECO:0008006" key="4">
    <source>
        <dbReference type="Google" id="ProtNLM"/>
    </source>
</evidence>
<dbReference type="AlphaFoldDB" id="A0A379DF90"/>
<gene>
    <name evidence="2" type="ORF">NCTC13100_00122</name>
</gene>
<dbReference type="SUPFAM" id="SSF75011">
    <property type="entry name" value="3-carboxy-cis,cis-mucoante lactonizing enzyme"/>
    <property type="match status" value="1"/>
</dbReference>
<reference evidence="2 3" key="1">
    <citation type="submission" date="2018-06" db="EMBL/GenBank/DDBJ databases">
        <authorList>
            <consortium name="Pathogen Informatics"/>
            <person name="Doyle S."/>
        </authorList>
    </citation>
    <scope>NUCLEOTIDE SEQUENCE [LARGE SCALE GENOMIC DNA]</scope>
    <source>
        <strain evidence="2 3">NCTC13100</strain>
    </source>
</reference>
<keyword evidence="1" id="KW-0732">Signal</keyword>
<feature type="signal peptide" evidence="1">
    <location>
        <begin position="1"/>
        <end position="23"/>
    </location>
</feature>
<dbReference type="Gene3D" id="2.130.10.10">
    <property type="entry name" value="YVTN repeat-like/Quinoprotein amine dehydrogenase"/>
    <property type="match status" value="1"/>
</dbReference>
<evidence type="ECO:0000313" key="3">
    <source>
        <dbReference type="Proteomes" id="UP000254263"/>
    </source>
</evidence>
<dbReference type="RefSeq" id="WP_018359726.1">
    <property type="nucleotide sequence ID" value="NZ_UGTI01000001.1"/>
</dbReference>